<name>A0A8S9SKT2_BRACR</name>
<evidence type="ECO:0000313" key="2">
    <source>
        <dbReference type="EMBL" id="KAF3602281.1"/>
    </source>
</evidence>
<sequence length="272" mass="30210">MNLSRHLIFMDDELVKECASSELLLEQKREYDPKCFDLGTCLNLELQAINFKLVTYQSSTQASGGHCEPDCRDLTGLGFPLHGSSAKPRDENRSIRTSSGSVMISRAAQRFEDANTEKPELAITNTVLVLPWKYETRPCLHLYTLSAQSFKLCSSSKTRERGRPPWGTYDGSDQRSLSLCSAHGHPRLRKIILNCNNQQQLILKDKNFITFMRLLPLIALLFATYRALLLVLTATLAGDGALRDAALAGDSDLGHAMFLLTASTAFINVIIA</sequence>
<evidence type="ECO:0000313" key="3">
    <source>
        <dbReference type="Proteomes" id="UP000712600"/>
    </source>
</evidence>
<comment type="caution">
    <text evidence="2">The sequence shown here is derived from an EMBL/GenBank/DDBJ whole genome shotgun (WGS) entry which is preliminary data.</text>
</comment>
<keyword evidence="1" id="KW-0472">Membrane</keyword>
<proteinExistence type="predicted"/>
<keyword evidence="1" id="KW-0812">Transmembrane</keyword>
<reference evidence="2" key="1">
    <citation type="submission" date="2019-12" db="EMBL/GenBank/DDBJ databases">
        <title>Genome sequencing and annotation of Brassica cretica.</title>
        <authorList>
            <person name="Studholme D.J."/>
            <person name="Sarris P."/>
        </authorList>
    </citation>
    <scope>NUCLEOTIDE SEQUENCE</scope>
    <source>
        <strain evidence="2">PFS-109/04</strain>
        <tissue evidence="2">Leaf</tissue>
    </source>
</reference>
<organism evidence="2 3">
    <name type="scientific">Brassica cretica</name>
    <name type="common">Mustard</name>
    <dbReference type="NCBI Taxonomy" id="69181"/>
    <lineage>
        <taxon>Eukaryota</taxon>
        <taxon>Viridiplantae</taxon>
        <taxon>Streptophyta</taxon>
        <taxon>Embryophyta</taxon>
        <taxon>Tracheophyta</taxon>
        <taxon>Spermatophyta</taxon>
        <taxon>Magnoliopsida</taxon>
        <taxon>eudicotyledons</taxon>
        <taxon>Gunneridae</taxon>
        <taxon>Pentapetalae</taxon>
        <taxon>rosids</taxon>
        <taxon>malvids</taxon>
        <taxon>Brassicales</taxon>
        <taxon>Brassicaceae</taxon>
        <taxon>Brassiceae</taxon>
        <taxon>Brassica</taxon>
    </lineage>
</organism>
<dbReference type="Proteomes" id="UP000712600">
    <property type="component" value="Unassembled WGS sequence"/>
</dbReference>
<evidence type="ECO:0000256" key="1">
    <source>
        <dbReference type="SAM" id="Phobius"/>
    </source>
</evidence>
<dbReference type="AlphaFoldDB" id="A0A8S9SKT2"/>
<keyword evidence="1" id="KW-1133">Transmembrane helix</keyword>
<protein>
    <submittedName>
        <fullName evidence="2">Uncharacterized protein</fullName>
    </submittedName>
</protein>
<feature type="transmembrane region" description="Helical" evidence="1">
    <location>
        <begin position="214"/>
        <end position="233"/>
    </location>
</feature>
<accession>A0A8S9SKT2</accession>
<gene>
    <name evidence="2" type="ORF">F2Q69_00035909</name>
</gene>
<feature type="transmembrane region" description="Helical" evidence="1">
    <location>
        <begin position="253"/>
        <end position="271"/>
    </location>
</feature>
<dbReference type="EMBL" id="QGKX02000004">
    <property type="protein sequence ID" value="KAF3602281.1"/>
    <property type="molecule type" value="Genomic_DNA"/>
</dbReference>